<feature type="chain" id="PRO_5032804967" description="Transglutaminase-like domain-containing protein" evidence="1">
    <location>
        <begin position="26"/>
        <end position="312"/>
    </location>
</feature>
<evidence type="ECO:0000259" key="2">
    <source>
        <dbReference type="SMART" id="SM00460"/>
    </source>
</evidence>
<proteinExistence type="predicted"/>
<evidence type="ECO:0000256" key="1">
    <source>
        <dbReference type="SAM" id="SignalP"/>
    </source>
</evidence>
<comment type="caution">
    <text evidence="3">The sequence shown here is derived from an EMBL/GenBank/DDBJ whole genome shotgun (WGS) entry which is preliminary data.</text>
</comment>
<dbReference type="AlphaFoldDB" id="A0A845RJV4"/>
<keyword evidence="1" id="KW-0732">Signal</keyword>
<dbReference type="Proteomes" id="UP000446348">
    <property type="component" value="Unassembled WGS sequence"/>
</dbReference>
<dbReference type="Pfam" id="PF01841">
    <property type="entry name" value="Transglut_core"/>
    <property type="match status" value="1"/>
</dbReference>
<evidence type="ECO:0000313" key="3">
    <source>
        <dbReference type="EMBL" id="NBI79843.1"/>
    </source>
</evidence>
<dbReference type="SUPFAM" id="SSF54001">
    <property type="entry name" value="Cysteine proteinases"/>
    <property type="match status" value="1"/>
</dbReference>
<dbReference type="EMBL" id="QXWZ01000026">
    <property type="protein sequence ID" value="NBI79843.1"/>
    <property type="molecule type" value="Genomic_DNA"/>
</dbReference>
<evidence type="ECO:0000313" key="4">
    <source>
        <dbReference type="Proteomes" id="UP000446348"/>
    </source>
</evidence>
<protein>
    <recommendedName>
        <fullName evidence="2">Transglutaminase-like domain-containing protein</fullName>
    </recommendedName>
</protein>
<organism evidence="3 4">
    <name type="scientific">Anaerotruncus colihominis</name>
    <dbReference type="NCBI Taxonomy" id="169435"/>
    <lineage>
        <taxon>Bacteria</taxon>
        <taxon>Bacillati</taxon>
        <taxon>Bacillota</taxon>
        <taxon>Clostridia</taxon>
        <taxon>Eubacteriales</taxon>
        <taxon>Oscillospiraceae</taxon>
        <taxon>Anaerotruncus</taxon>
    </lineage>
</organism>
<dbReference type="SMART" id="SM00460">
    <property type="entry name" value="TGc"/>
    <property type="match status" value="1"/>
</dbReference>
<reference evidence="3 4" key="1">
    <citation type="submission" date="2018-08" db="EMBL/GenBank/DDBJ databases">
        <title>Murine metabolic-syndrome-specific gut microbial biobank.</title>
        <authorList>
            <person name="Liu C."/>
        </authorList>
    </citation>
    <scope>NUCLEOTIDE SEQUENCE [LARGE SCALE GENOMIC DNA]</scope>
    <source>
        <strain evidence="3 4">X69</strain>
    </source>
</reference>
<dbReference type="InterPro" id="IPR038765">
    <property type="entry name" value="Papain-like_cys_pep_sf"/>
</dbReference>
<gene>
    <name evidence="3" type="ORF">D3Z39_13395</name>
</gene>
<dbReference type="InterPro" id="IPR002931">
    <property type="entry name" value="Transglutaminase-like"/>
</dbReference>
<dbReference type="Gene3D" id="3.10.620.30">
    <property type="match status" value="1"/>
</dbReference>
<feature type="domain" description="Transglutaminase-like" evidence="2">
    <location>
        <begin position="129"/>
        <end position="190"/>
    </location>
</feature>
<accession>A0A845RJV4</accession>
<feature type="signal peptide" evidence="1">
    <location>
        <begin position="1"/>
        <end position="25"/>
    </location>
</feature>
<sequence>MIVKKFLTIGCLLTCLAGCSGTEAAAPVPSIPPVSSTVSAPITVAVPEPAATVAWEGALPLENAYIAACADEITAGLPRGEPAEEIRAAYSYIIGHTYFADPVGLDSWRWHSAPGTPAPSYVESRAVSPLCYGVGSCEDFAAALTVLLNRMGYQAAYVSGLTISVDGRFIDHAWTVVQIDGIWYHLDPQLEQNVLRDGLLTYRYFLKDDSYMLADHRWGENLAAYWSGALTPKQAETFLQTIGNVPACPESYAPVPDPHPISLPPRPDAGALQRSINRDRQTFIDAYGQPAPCELNTTPPIYAFLLEENRSW</sequence>
<name>A0A845RJV4_9FIRM</name>